<name>A0AA88XQB2_PINIB</name>
<evidence type="ECO:0000313" key="3">
    <source>
        <dbReference type="Proteomes" id="UP001186944"/>
    </source>
</evidence>
<protein>
    <submittedName>
        <fullName evidence="2">Uncharacterized protein</fullName>
    </submittedName>
</protein>
<feature type="compositionally biased region" description="Low complexity" evidence="1">
    <location>
        <begin position="18"/>
        <end position="37"/>
    </location>
</feature>
<dbReference type="EMBL" id="VSWD01000012">
    <property type="protein sequence ID" value="KAK3085522.1"/>
    <property type="molecule type" value="Genomic_DNA"/>
</dbReference>
<evidence type="ECO:0000256" key="1">
    <source>
        <dbReference type="SAM" id="MobiDB-lite"/>
    </source>
</evidence>
<evidence type="ECO:0000313" key="2">
    <source>
        <dbReference type="EMBL" id="KAK3085522.1"/>
    </source>
</evidence>
<comment type="caution">
    <text evidence="2">The sequence shown here is derived from an EMBL/GenBank/DDBJ whole genome shotgun (WGS) entry which is preliminary data.</text>
</comment>
<dbReference type="Proteomes" id="UP001186944">
    <property type="component" value="Unassembled WGS sequence"/>
</dbReference>
<accession>A0AA88XQB2</accession>
<feature type="region of interest" description="Disordered" evidence="1">
    <location>
        <begin position="1"/>
        <end position="55"/>
    </location>
</feature>
<dbReference type="AlphaFoldDB" id="A0AA88XQB2"/>
<proteinExistence type="predicted"/>
<organism evidence="2 3">
    <name type="scientific">Pinctada imbricata</name>
    <name type="common">Atlantic pearl-oyster</name>
    <name type="synonym">Pinctada martensii</name>
    <dbReference type="NCBI Taxonomy" id="66713"/>
    <lineage>
        <taxon>Eukaryota</taxon>
        <taxon>Metazoa</taxon>
        <taxon>Spiralia</taxon>
        <taxon>Lophotrochozoa</taxon>
        <taxon>Mollusca</taxon>
        <taxon>Bivalvia</taxon>
        <taxon>Autobranchia</taxon>
        <taxon>Pteriomorphia</taxon>
        <taxon>Pterioida</taxon>
        <taxon>Pterioidea</taxon>
        <taxon>Pteriidae</taxon>
        <taxon>Pinctada</taxon>
    </lineage>
</organism>
<reference evidence="2" key="1">
    <citation type="submission" date="2019-08" db="EMBL/GenBank/DDBJ databases">
        <title>The improved chromosome-level genome for the pearl oyster Pinctada fucata martensii using PacBio sequencing and Hi-C.</title>
        <authorList>
            <person name="Zheng Z."/>
        </authorList>
    </citation>
    <scope>NUCLEOTIDE SEQUENCE</scope>
    <source>
        <strain evidence="2">ZZ-2019</strain>
        <tissue evidence="2">Adductor muscle</tissue>
    </source>
</reference>
<gene>
    <name evidence="2" type="ORF">FSP39_004582</name>
</gene>
<keyword evidence="3" id="KW-1185">Reference proteome</keyword>
<feature type="compositionally biased region" description="Polar residues" evidence="1">
    <location>
        <begin position="38"/>
        <end position="47"/>
    </location>
</feature>
<sequence>MNYASEAFSAIIRPLTQRSNSRPSNEPSRNPPRRANSYSGYTQSSEPRPSDLEEDGFLVVGETQSERTTIRAQDFQGNIDQPPEYNQAQVSSCASYAFNLSYLYCEILFLNQQSEAFMCSVLLSLFVISHIHKKEGIFKPVCQSANQSQIL</sequence>